<reference evidence="9 10" key="1">
    <citation type="submission" date="2018-07" db="EMBL/GenBank/DDBJ databases">
        <title>Genomic Encyclopedia of Type Strains, Phase III (KMG-III): the genomes of soil and plant-associated and newly described type strains.</title>
        <authorList>
            <person name="Whitman W."/>
        </authorList>
    </citation>
    <scope>NUCLEOTIDE SEQUENCE [LARGE SCALE GENOMIC DNA]</scope>
    <source>
        <strain evidence="9 10">CECT 7287</strain>
    </source>
</reference>
<dbReference type="Gene3D" id="3.90.105.10">
    <property type="entry name" value="Molybdopterin biosynthesis moea protein, domain 2"/>
    <property type="match status" value="1"/>
</dbReference>
<dbReference type="SUPFAM" id="SSF53383">
    <property type="entry name" value="PLP-dependent transferases"/>
    <property type="match status" value="1"/>
</dbReference>
<evidence type="ECO:0000256" key="4">
    <source>
        <dbReference type="ARBA" id="ARBA00022898"/>
    </source>
</evidence>
<evidence type="ECO:0000313" key="10">
    <source>
        <dbReference type="Proteomes" id="UP000256977"/>
    </source>
</evidence>
<comment type="cofactor">
    <cofactor evidence="1">
        <name>pyridoxal 5'-phosphate</name>
        <dbReference type="ChEBI" id="CHEBI:597326"/>
    </cofactor>
</comment>
<evidence type="ECO:0000259" key="8">
    <source>
        <dbReference type="Pfam" id="PF03711"/>
    </source>
</evidence>
<dbReference type="EMBL" id="QRDZ01000022">
    <property type="protein sequence ID" value="RED64583.1"/>
    <property type="molecule type" value="Genomic_DNA"/>
</dbReference>
<dbReference type="InterPro" id="IPR000310">
    <property type="entry name" value="Orn/Lys/Arg_deCO2ase_major_dom"/>
</dbReference>
<dbReference type="PANTHER" id="PTHR43277">
    <property type="entry name" value="ARGININE DECARBOXYLASE"/>
    <property type="match status" value="1"/>
</dbReference>
<keyword evidence="10" id="KW-1185">Reference proteome</keyword>
<dbReference type="AlphaFoldDB" id="A0A3D9IS29"/>
<dbReference type="SUPFAM" id="SSF55904">
    <property type="entry name" value="Ornithine decarboxylase C-terminal domain"/>
    <property type="match status" value="1"/>
</dbReference>
<feature type="region of interest" description="Disordered" evidence="6">
    <location>
        <begin position="386"/>
        <end position="411"/>
    </location>
</feature>
<dbReference type="InterPro" id="IPR008286">
    <property type="entry name" value="Prn/Lys/Arg_de-COase_C"/>
</dbReference>
<organism evidence="9 10">
    <name type="scientific">Cohnella phaseoli</name>
    <dbReference type="NCBI Taxonomy" id="456490"/>
    <lineage>
        <taxon>Bacteria</taxon>
        <taxon>Bacillati</taxon>
        <taxon>Bacillota</taxon>
        <taxon>Bacilli</taxon>
        <taxon>Bacillales</taxon>
        <taxon>Paenibacillaceae</taxon>
        <taxon>Cohnella</taxon>
    </lineage>
</organism>
<gene>
    <name evidence="9" type="ORF">DFP98_122136</name>
</gene>
<keyword evidence="4" id="KW-0663">Pyridoxal phosphate</keyword>
<dbReference type="Pfam" id="PF01276">
    <property type="entry name" value="OKR_DC_1"/>
    <property type="match status" value="1"/>
</dbReference>
<evidence type="ECO:0000313" key="9">
    <source>
        <dbReference type="EMBL" id="RED64583.1"/>
    </source>
</evidence>
<evidence type="ECO:0000256" key="2">
    <source>
        <dbReference type="ARBA" id="ARBA00010671"/>
    </source>
</evidence>
<evidence type="ECO:0000256" key="3">
    <source>
        <dbReference type="ARBA" id="ARBA00022793"/>
    </source>
</evidence>
<keyword evidence="3" id="KW-0210">Decarboxylase</keyword>
<evidence type="ECO:0000259" key="7">
    <source>
        <dbReference type="Pfam" id="PF01276"/>
    </source>
</evidence>
<dbReference type="InterPro" id="IPR015421">
    <property type="entry name" value="PyrdxlP-dep_Trfase_major"/>
</dbReference>
<protein>
    <submittedName>
        <fullName evidence="9">Arginine/lysine/ornithine decarboxylase</fullName>
    </submittedName>
</protein>
<dbReference type="PANTHER" id="PTHR43277:SF3">
    <property type="entry name" value="DECARBOXYLASE, PUTATIVE-RELATED"/>
    <property type="match status" value="1"/>
</dbReference>
<name>A0A3D9IS29_9BACL</name>
<evidence type="ECO:0000256" key="1">
    <source>
        <dbReference type="ARBA" id="ARBA00001933"/>
    </source>
</evidence>
<dbReference type="InterPro" id="IPR052357">
    <property type="entry name" value="Orn_Lys_Arg_decarboxylase-I"/>
</dbReference>
<evidence type="ECO:0000256" key="5">
    <source>
        <dbReference type="ARBA" id="ARBA00023239"/>
    </source>
</evidence>
<dbReference type="InterPro" id="IPR015424">
    <property type="entry name" value="PyrdxlP-dep_Trfase"/>
</dbReference>
<dbReference type="Pfam" id="PF03711">
    <property type="entry name" value="OKR_DC_1_C"/>
    <property type="match status" value="1"/>
</dbReference>
<dbReference type="InterPro" id="IPR036633">
    <property type="entry name" value="Prn/Lys/Arg_de-COase_C_sf"/>
</dbReference>
<feature type="domain" description="Orn/Lys/Arg decarboxylases family 1 pyridoxal-P attachment site" evidence="7">
    <location>
        <begin position="9"/>
        <end position="302"/>
    </location>
</feature>
<feature type="domain" description="Orn/Lys/Arg decarboxylase C-terminal" evidence="8">
    <location>
        <begin position="428"/>
        <end position="470"/>
    </location>
</feature>
<evidence type="ECO:0000256" key="6">
    <source>
        <dbReference type="SAM" id="MobiDB-lite"/>
    </source>
</evidence>
<keyword evidence="5" id="KW-0456">Lyase</keyword>
<dbReference type="Gene3D" id="3.40.640.10">
    <property type="entry name" value="Type I PLP-dependent aspartate aminotransferase-like (Major domain)"/>
    <property type="match status" value="1"/>
</dbReference>
<dbReference type="GO" id="GO:0016831">
    <property type="term" value="F:carboxy-lyase activity"/>
    <property type="evidence" value="ECO:0007669"/>
    <property type="project" value="UniProtKB-KW"/>
</dbReference>
<comment type="similarity">
    <text evidence="2">Belongs to the Orn/Lys/Arg decarboxylase class-I family.</text>
</comment>
<accession>A0A3D9IS29</accession>
<comment type="caution">
    <text evidence="9">The sequence shown here is derived from an EMBL/GenBank/DDBJ whole genome shotgun (WGS) entry which is preliminary data.</text>
</comment>
<dbReference type="Proteomes" id="UP000256977">
    <property type="component" value="Unassembled WGS sequence"/>
</dbReference>
<dbReference type="OrthoDB" id="9815233at2"/>
<dbReference type="RefSeq" id="WP_116063309.1">
    <property type="nucleotide sequence ID" value="NZ_QRDZ01000022.1"/>
</dbReference>
<sequence>MKLDQQKAPLFEALVAHDRLQAAAFHVPGHKARASWGDGRAAAYYEALLALDVTELSDTDDLHHPEGALLEAQALAAECFGAEETRFLVGGSTSGNLAMIVGLCRPGDLVIVQRNVHKSIVHGLMLAGARAVLLSPQIDRLSGLATVPDERLATQALARYPEAKALILSSPNYYGMSVDLSPLIAAAHNRGVPVMVDEAHGAHFGSHPQFPPSALEAGADVVVQSTHKMLGAMTMGAMLHMQGKRVPRAAIRQALTMVQSSSPSFPIMASLDLARWQLNNDKERLFSSAMDAALQVVKALEKTSFRALGYGDYISADIVYDPLKLVLFDESGCLTGFALRDELEKQLCIAEMADERYVVLALGPGTTLEDGQRLKAALADIAGRKQGSAPGIKPLEGNPKETSPFEEENEQSAIVPEPILFDREERLTVTVSLESSIGRKAAEWVIPYPPGIPVLYPGETITEAIVSQLQRWRHEGARIQGVRDPQLSEIQVWQENNG</sequence>
<proteinExistence type="inferred from homology"/>